<sequence length="92" mass="10735">MCRFVVCEWLRNLPTPDFANVWSPFFSSPFIHNKQLLEKPATVGYRVNPCIIWPVRIHAMTCHLKRAVQKRSETTTQQSGPFHILANMLFYA</sequence>
<reference evidence="1" key="1">
    <citation type="submission" date="2022-06" db="EMBL/GenBank/DDBJ databases">
        <authorList>
            <person name="Berger JAMES D."/>
            <person name="Berger JAMES D."/>
        </authorList>
    </citation>
    <scope>NUCLEOTIDE SEQUENCE [LARGE SCALE GENOMIC DNA]</scope>
</reference>
<dbReference type="AlphaFoldDB" id="A0AA85F9V7"/>
<dbReference type="WBParaSite" id="SRDH1_39750.1">
    <property type="protein sequence ID" value="SRDH1_39750.1"/>
    <property type="gene ID" value="SRDH1_39750"/>
</dbReference>
<name>A0AA85F9V7_9TREM</name>
<dbReference type="Proteomes" id="UP000050792">
    <property type="component" value="Unassembled WGS sequence"/>
</dbReference>
<accession>A0AA85F9V7</accession>
<keyword evidence="1" id="KW-1185">Reference proteome</keyword>
<reference evidence="2" key="2">
    <citation type="submission" date="2023-11" db="UniProtKB">
        <authorList>
            <consortium name="WormBaseParasite"/>
        </authorList>
    </citation>
    <scope>IDENTIFICATION</scope>
</reference>
<protein>
    <submittedName>
        <fullName evidence="2">Uncharacterized protein</fullName>
    </submittedName>
</protein>
<evidence type="ECO:0000313" key="2">
    <source>
        <dbReference type="WBParaSite" id="SRDH1_39750.1"/>
    </source>
</evidence>
<evidence type="ECO:0000313" key="1">
    <source>
        <dbReference type="Proteomes" id="UP000050792"/>
    </source>
</evidence>
<proteinExistence type="predicted"/>
<organism evidence="1 2">
    <name type="scientific">Schistosoma rodhaini</name>
    <dbReference type="NCBI Taxonomy" id="6188"/>
    <lineage>
        <taxon>Eukaryota</taxon>
        <taxon>Metazoa</taxon>
        <taxon>Spiralia</taxon>
        <taxon>Lophotrochozoa</taxon>
        <taxon>Platyhelminthes</taxon>
        <taxon>Trematoda</taxon>
        <taxon>Digenea</taxon>
        <taxon>Strigeidida</taxon>
        <taxon>Schistosomatoidea</taxon>
        <taxon>Schistosomatidae</taxon>
        <taxon>Schistosoma</taxon>
    </lineage>
</organism>